<feature type="compositionally biased region" description="Polar residues" evidence="1">
    <location>
        <begin position="1"/>
        <end position="36"/>
    </location>
</feature>
<evidence type="ECO:0000256" key="1">
    <source>
        <dbReference type="SAM" id="MobiDB-lite"/>
    </source>
</evidence>
<protein>
    <submittedName>
        <fullName evidence="2">Uncharacterized protein</fullName>
    </submittedName>
</protein>
<feature type="region of interest" description="Disordered" evidence="1">
    <location>
        <begin position="1"/>
        <end position="37"/>
    </location>
</feature>
<gene>
    <name evidence="2" type="ORF">LCPAC201_00490</name>
</gene>
<name>A0A481Z4C8_9VIRU</name>
<reference evidence="2" key="1">
    <citation type="journal article" date="2019" name="MBio">
        <title>Virus Genomes from Deep Sea Sediments Expand the Ocean Megavirome and Support Independent Origins of Viral Gigantism.</title>
        <authorList>
            <person name="Backstrom D."/>
            <person name="Yutin N."/>
            <person name="Jorgensen S.L."/>
            <person name="Dharamshi J."/>
            <person name="Homa F."/>
            <person name="Zaremba-Niedwiedzka K."/>
            <person name="Spang A."/>
            <person name="Wolf Y.I."/>
            <person name="Koonin E.V."/>
            <person name="Ettema T.J."/>
        </authorList>
    </citation>
    <scope>NUCLEOTIDE SEQUENCE</scope>
</reference>
<proteinExistence type="predicted"/>
<organism evidence="2">
    <name type="scientific">Pithovirus LCPAC201</name>
    <dbReference type="NCBI Taxonomy" id="2506591"/>
    <lineage>
        <taxon>Viruses</taxon>
        <taxon>Pithoviruses</taxon>
    </lineage>
</organism>
<dbReference type="EMBL" id="MK500498">
    <property type="protein sequence ID" value="QBK90748.1"/>
    <property type="molecule type" value="Genomic_DNA"/>
</dbReference>
<evidence type="ECO:0000313" key="2">
    <source>
        <dbReference type="EMBL" id="QBK90748.1"/>
    </source>
</evidence>
<accession>A0A481Z4C8</accession>
<sequence>MDSPNQFNHTSSKTDQVTKNKASTNPSGQFNSTTPSPVERFKANLDAISDLIHDLVVKANQQGCTVVSSLMVSIGTVYLKAQNPDQLIISFIDRSYIYWDKIHVKDEKFFDENMGTVFSGISKASSDAFVLLATAKDKTGNSIITNDDREDIWEYMRSFVKISIHYIHEKRMPDVMEREGKPTAVYRQNFKPKIKLEDHGEKWEIKFVFKPRK</sequence>